<dbReference type="OrthoDB" id="5464at2759"/>
<comment type="similarity">
    <text evidence="1 5">Belongs to the proline oxidase family.</text>
</comment>
<evidence type="ECO:0000256" key="5">
    <source>
        <dbReference type="RuleBase" id="RU364054"/>
    </source>
</evidence>
<dbReference type="Proteomes" id="UP000002866">
    <property type="component" value="Chromosome 8"/>
</dbReference>
<evidence type="ECO:0000313" key="7">
    <source>
        <dbReference type="EMBL" id="CCH62402.1"/>
    </source>
</evidence>
<protein>
    <recommendedName>
        <fullName evidence="2 5">Proline dehydrogenase</fullName>
        <ecNumber evidence="2 5">1.5.5.2</ecNumber>
    </recommendedName>
</protein>
<dbReference type="GO" id="GO:0005739">
    <property type="term" value="C:mitochondrion"/>
    <property type="evidence" value="ECO:0007669"/>
    <property type="project" value="EnsemblFungi"/>
</dbReference>
<dbReference type="InterPro" id="IPR015659">
    <property type="entry name" value="Proline_oxidase"/>
</dbReference>
<evidence type="ECO:0000256" key="4">
    <source>
        <dbReference type="ARBA" id="ARBA00023062"/>
    </source>
</evidence>
<dbReference type="InterPro" id="IPR002872">
    <property type="entry name" value="Proline_DH_dom"/>
</dbReference>
<dbReference type="STRING" id="1071380.I2H7Q0"/>
<comment type="cofactor">
    <cofactor evidence="5">
        <name>FAD</name>
        <dbReference type="ChEBI" id="CHEBI:57692"/>
    </cofactor>
</comment>
<dbReference type="KEGG" id="tbl:TBLA_0H01140"/>
<proteinExistence type="inferred from homology"/>
<dbReference type="GeneID" id="14497559"/>
<dbReference type="InParanoid" id="I2H7Q0"/>
<dbReference type="EMBL" id="HE806323">
    <property type="protein sequence ID" value="CCH62402.1"/>
    <property type="molecule type" value="Genomic_DNA"/>
</dbReference>
<dbReference type="FunCoup" id="I2H7Q0">
    <property type="interactions" value="82"/>
</dbReference>
<dbReference type="OMA" id="IIKYVPW"/>
<reference evidence="7 8" key="1">
    <citation type="journal article" date="2011" name="Proc. Natl. Acad. Sci. U.S.A.">
        <title>Evolutionary erosion of yeast sex chromosomes by mating-type switching accidents.</title>
        <authorList>
            <person name="Gordon J.L."/>
            <person name="Armisen D."/>
            <person name="Proux-Wera E."/>
            <person name="Oheigeartaigh S.S."/>
            <person name="Byrne K.P."/>
            <person name="Wolfe K.H."/>
        </authorList>
    </citation>
    <scope>NUCLEOTIDE SEQUENCE [LARGE SCALE GENOMIC DNA]</scope>
    <source>
        <strain evidence="8">ATCC 34711 / CBS 6284 / DSM 70876 / NBRC 10599 / NRRL Y-10934 / UCD 77-7</strain>
    </source>
</reference>
<feature type="domain" description="Proline dehydrogenase" evidence="6">
    <location>
        <begin position="285"/>
        <end position="531"/>
    </location>
</feature>
<dbReference type="GO" id="GO:0071949">
    <property type="term" value="F:FAD binding"/>
    <property type="evidence" value="ECO:0007669"/>
    <property type="project" value="TreeGrafter"/>
</dbReference>
<evidence type="ECO:0000313" key="8">
    <source>
        <dbReference type="Proteomes" id="UP000002866"/>
    </source>
</evidence>
<dbReference type="PANTHER" id="PTHR13914">
    <property type="entry name" value="PROLINE OXIDASE"/>
    <property type="match status" value="1"/>
</dbReference>
<dbReference type="Pfam" id="PF01619">
    <property type="entry name" value="Pro_dh"/>
    <property type="match status" value="1"/>
</dbReference>
<dbReference type="RefSeq" id="XP_004181921.1">
    <property type="nucleotide sequence ID" value="XM_004181873.1"/>
</dbReference>
<evidence type="ECO:0000256" key="2">
    <source>
        <dbReference type="ARBA" id="ARBA00012695"/>
    </source>
</evidence>
<name>I2H7Q0_HENB6</name>
<keyword evidence="4 5" id="KW-0642">Proline metabolism</keyword>
<sequence>MYKKPTQHLLKTLTYTKPYPRLFSLHYHSNTKNDLITNTSAGITTNANVNSFTGSNITATNYAHTGIQTFTTPNTDTFATSNTNINAFTDANANVLNENTLQNPLYPIHPVEYTPPNENLDPFIAPSSIPYLKTITNFRLFSLSIIGLLTLHKSILNLVIKLFPIMPIQLIKWFISPLYCGGTNFEEVKSCLENLNKRGISNIMLSLTIENSNNIKLVNDQTQLIIDQTLQSIDYVLKPAILDKLSKIDPTASNYEQLINEIPPGYIALKPSAMIKDSNDILLNFNNPDYQLERNQLIENCSLVCQKCHDLNLQLLEKFPQRKTPFFVTTIDAEKFELQKKGVTFLQRILFEKFNSDKLPFITVVGTFQLYLKDSQKAIEREYTLAKQNNYKLGLKIVRGAYLHSEENAQDIIFNSKFKTDENYNSIMIQIIKDLLENKENSIYNHLVIASHNYKSTLLANNLIQLQKNENGNIFANFNIIIGTLLGMADNLSHDLIENHNAKNLIKYVPWGPPKETKDYLLRRLQENGDTVRNDNGIQLLKDIYKTIF</sequence>
<dbReference type="PANTHER" id="PTHR13914:SF0">
    <property type="entry name" value="PROLINE DEHYDROGENASE 1, MITOCHONDRIAL"/>
    <property type="match status" value="1"/>
</dbReference>
<dbReference type="eggNOG" id="KOG0186">
    <property type="taxonomic scope" value="Eukaryota"/>
</dbReference>
<evidence type="ECO:0000256" key="3">
    <source>
        <dbReference type="ARBA" id="ARBA00023002"/>
    </source>
</evidence>
<comment type="catalytic activity">
    <reaction evidence="5">
        <text>L-proline + a quinone = (S)-1-pyrroline-5-carboxylate + a quinol + H(+)</text>
        <dbReference type="Rhea" id="RHEA:23784"/>
        <dbReference type="ChEBI" id="CHEBI:15378"/>
        <dbReference type="ChEBI" id="CHEBI:17388"/>
        <dbReference type="ChEBI" id="CHEBI:24646"/>
        <dbReference type="ChEBI" id="CHEBI:60039"/>
        <dbReference type="ChEBI" id="CHEBI:132124"/>
        <dbReference type="EC" id="1.5.5.2"/>
    </reaction>
</comment>
<accession>I2H7Q0</accession>
<gene>
    <name evidence="7" type="primary">TBLA0H01140</name>
    <name evidence="7" type="ORF">TBLA_0H01140</name>
</gene>
<organism evidence="7 8">
    <name type="scientific">Henningerozyma blattae (strain ATCC 34711 / CBS 6284 / DSM 70876 / NBRC 10599 / NRRL Y-10934 / UCD 77-7)</name>
    <name type="common">Yeast</name>
    <name type="synonym">Tetrapisispora blattae</name>
    <dbReference type="NCBI Taxonomy" id="1071380"/>
    <lineage>
        <taxon>Eukaryota</taxon>
        <taxon>Fungi</taxon>
        <taxon>Dikarya</taxon>
        <taxon>Ascomycota</taxon>
        <taxon>Saccharomycotina</taxon>
        <taxon>Saccharomycetes</taxon>
        <taxon>Saccharomycetales</taxon>
        <taxon>Saccharomycetaceae</taxon>
        <taxon>Henningerozyma</taxon>
    </lineage>
</organism>
<keyword evidence="3 5" id="KW-0560">Oxidoreductase</keyword>
<dbReference type="Gene3D" id="3.20.20.220">
    <property type="match status" value="1"/>
</dbReference>
<evidence type="ECO:0000259" key="6">
    <source>
        <dbReference type="Pfam" id="PF01619"/>
    </source>
</evidence>
<dbReference type="GO" id="GO:0010133">
    <property type="term" value="P:L-proline catabolic process to L-glutamate"/>
    <property type="evidence" value="ECO:0007669"/>
    <property type="project" value="EnsemblFungi"/>
</dbReference>
<keyword evidence="5" id="KW-0274">FAD</keyword>
<dbReference type="HOGENOM" id="CLU_029274_0_0_1"/>
<dbReference type="EC" id="1.5.5.2" evidence="2 5"/>
<dbReference type="GO" id="GO:0004657">
    <property type="term" value="F:proline dehydrogenase activity"/>
    <property type="evidence" value="ECO:0007669"/>
    <property type="project" value="UniProtKB-EC"/>
</dbReference>
<keyword evidence="5" id="KW-0285">Flavoprotein</keyword>
<dbReference type="AlphaFoldDB" id="I2H7Q0"/>
<dbReference type="SUPFAM" id="SSF51730">
    <property type="entry name" value="FAD-linked oxidoreductase"/>
    <property type="match status" value="1"/>
</dbReference>
<keyword evidence="8" id="KW-1185">Reference proteome</keyword>
<comment type="function">
    <text evidence="5">Converts proline to delta-1-pyrroline-5-carboxylate.</text>
</comment>
<dbReference type="InterPro" id="IPR029041">
    <property type="entry name" value="FAD-linked_oxidoreductase-like"/>
</dbReference>
<evidence type="ECO:0000256" key="1">
    <source>
        <dbReference type="ARBA" id="ARBA00005869"/>
    </source>
</evidence>